<evidence type="ECO:0000259" key="7">
    <source>
        <dbReference type="Pfam" id="PF00294"/>
    </source>
</evidence>
<dbReference type="PANTHER" id="PTHR46566">
    <property type="entry name" value="1-PHOSPHOFRUCTOKINASE-RELATED"/>
    <property type="match status" value="1"/>
</dbReference>
<comment type="caution">
    <text evidence="8">The sequence shown here is derived from an EMBL/GenBank/DDBJ whole genome shotgun (WGS) entry which is preliminary data.</text>
</comment>
<organism evidence="8 9">
    <name type="scientific">Cellulomonas carbonis T26</name>
    <dbReference type="NCBI Taxonomy" id="947969"/>
    <lineage>
        <taxon>Bacteria</taxon>
        <taxon>Bacillati</taxon>
        <taxon>Actinomycetota</taxon>
        <taxon>Actinomycetes</taxon>
        <taxon>Micrococcales</taxon>
        <taxon>Cellulomonadaceae</taxon>
        <taxon>Cellulomonas</taxon>
    </lineage>
</organism>
<reference evidence="8 9" key="2">
    <citation type="journal article" date="2015" name="Stand. Genomic Sci.">
        <title>Draft genome sequence of Cellulomonas carbonis T26(T) and comparative analysis of six Cellulomonas genomes.</title>
        <authorList>
            <person name="Zhuang W."/>
            <person name="Zhang S."/>
            <person name="Xia X."/>
            <person name="Wang G."/>
        </authorList>
    </citation>
    <scope>NUCLEOTIDE SEQUENCE [LARGE SCALE GENOMIC DNA]</scope>
    <source>
        <strain evidence="8 9">T26</strain>
    </source>
</reference>
<dbReference type="SUPFAM" id="SSF53613">
    <property type="entry name" value="Ribokinase-like"/>
    <property type="match status" value="1"/>
</dbReference>
<accession>A0A0A0BQJ8</accession>
<dbReference type="AlphaFoldDB" id="A0A0A0BQJ8"/>
<evidence type="ECO:0000256" key="5">
    <source>
        <dbReference type="ARBA" id="ARBA00022840"/>
    </source>
</evidence>
<dbReference type="InterPro" id="IPR011611">
    <property type="entry name" value="PfkB_dom"/>
</dbReference>
<protein>
    <submittedName>
        <fullName evidence="8">Phosphofructokinase</fullName>
    </submittedName>
</protein>
<comment type="similarity">
    <text evidence="1">Belongs to the carbohydrate kinase PfkB family.</text>
</comment>
<dbReference type="InterPro" id="IPR017583">
    <property type="entry name" value="Tagatose/fructose_Pkinase"/>
</dbReference>
<dbReference type="EMBL" id="AXCY01000100">
    <property type="protein sequence ID" value="KGM09384.1"/>
    <property type="molecule type" value="Genomic_DNA"/>
</dbReference>
<reference evidence="8 9" key="1">
    <citation type="submission" date="2013-08" db="EMBL/GenBank/DDBJ databases">
        <title>Genome sequencing of Cellulomonas carbonis T26.</title>
        <authorList>
            <person name="Chen F."/>
            <person name="Li Y."/>
            <person name="Wang G."/>
        </authorList>
    </citation>
    <scope>NUCLEOTIDE SEQUENCE [LARGE SCALE GENOMIC DNA]</scope>
    <source>
        <strain evidence="8 9">T26</strain>
    </source>
</reference>
<evidence type="ECO:0000256" key="2">
    <source>
        <dbReference type="ARBA" id="ARBA00022679"/>
    </source>
</evidence>
<dbReference type="GO" id="GO:0008443">
    <property type="term" value="F:phosphofructokinase activity"/>
    <property type="evidence" value="ECO:0007669"/>
    <property type="project" value="TreeGrafter"/>
</dbReference>
<keyword evidence="9" id="KW-1185">Reference proteome</keyword>
<keyword evidence="4 8" id="KW-0418">Kinase</keyword>
<dbReference type="Proteomes" id="UP000029839">
    <property type="component" value="Unassembled WGS sequence"/>
</dbReference>
<keyword evidence="5" id="KW-0067">ATP-binding</keyword>
<sequence length="320" mass="33321">MEPVGERSTRVCVLGVTSLLTVTVEEAPDGDPEVHVHAGGQGLWVARMAAVLGADVVVCSPFGGEIGPALLTLAEREGYRVRATPYDGTNGAYVHDRRRGERDEVAHMDPTLVGRHDLDDLFGAVLVESLDADVVVLTGAEPARTVPDDFFARLARDLRAAGRRVVADLSGRAAACAVDEGLDVLKMSHSEMVDGGFADGDALDELVAGARGLIERGAGAVVVSRAAEPTLVVEPDDAALVVTPPVTPVEHRGAGDSMTASLAVGVARGTSLVDAARLGAAAGALNVTRHGLGSGRREQIERYVVEVEVTDLDGDRREGS</sequence>
<evidence type="ECO:0000256" key="3">
    <source>
        <dbReference type="ARBA" id="ARBA00022741"/>
    </source>
</evidence>
<evidence type="ECO:0000256" key="4">
    <source>
        <dbReference type="ARBA" id="ARBA00022777"/>
    </source>
</evidence>
<evidence type="ECO:0000256" key="1">
    <source>
        <dbReference type="ARBA" id="ARBA00010688"/>
    </source>
</evidence>
<evidence type="ECO:0000313" key="9">
    <source>
        <dbReference type="Proteomes" id="UP000029839"/>
    </source>
</evidence>
<keyword evidence="2 6" id="KW-0808">Transferase</keyword>
<dbReference type="InterPro" id="IPR029056">
    <property type="entry name" value="Ribokinase-like"/>
</dbReference>
<feature type="domain" description="Carbohydrate kinase PfkB" evidence="7">
    <location>
        <begin position="27"/>
        <end position="294"/>
    </location>
</feature>
<dbReference type="PANTHER" id="PTHR46566:SF2">
    <property type="entry name" value="ATP-DEPENDENT 6-PHOSPHOFRUCTOKINASE ISOZYME 2"/>
    <property type="match status" value="1"/>
</dbReference>
<dbReference type="Gene3D" id="3.40.1190.20">
    <property type="match status" value="1"/>
</dbReference>
<dbReference type="PIRSF" id="PIRSF000535">
    <property type="entry name" value="1PFK/6PFK/LacC"/>
    <property type="match status" value="1"/>
</dbReference>
<name>A0A0A0BQJ8_9CELL</name>
<dbReference type="GO" id="GO:0005829">
    <property type="term" value="C:cytosol"/>
    <property type="evidence" value="ECO:0007669"/>
    <property type="project" value="TreeGrafter"/>
</dbReference>
<evidence type="ECO:0000313" key="8">
    <source>
        <dbReference type="EMBL" id="KGM09384.1"/>
    </source>
</evidence>
<dbReference type="GO" id="GO:0005524">
    <property type="term" value="F:ATP binding"/>
    <property type="evidence" value="ECO:0007669"/>
    <property type="project" value="UniProtKB-KW"/>
</dbReference>
<evidence type="ECO:0000256" key="6">
    <source>
        <dbReference type="PIRNR" id="PIRNR000535"/>
    </source>
</evidence>
<keyword evidence="3" id="KW-0547">Nucleotide-binding</keyword>
<proteinExistence type="inferred from homology"/>
<dbReference type="Pfam" id="PF00294">
    <property type="entry name" value="PfkB"/>
    <property type="match status" value="1"/>
</dbReference>
<gene>
    <name evidence="8" type="ORF">N868_02325</name>
</gene>